<dbReference type="EMBL" id="JXIQ01000013">
    <property type="protein sequence ID" value="KIY23664.1"/>
    <property type="molecule type" value="Genomic_DNA"/>
</dbReference>
<evidence type="ECO:0000256" key="3">
    <source>
        <dbReference type="ARBA" id="ARBA00022806"/>
    </source>
</evidence>
<keyword evidence="3 6" id="KW-0347">Helicase</keyword>
<dbReference type="GO" id="GO:0000725">
    <property type="term" value="P:recombinational repair"/>
    <property type="evidence" value="ECO:0007669"/>
    <property type="project" value="TreeGrafter"/>
</dbReference>
<dbReference type="OrthoDB" id="9765670at2"/>
<evidence type="ECO:0000259" key="7">
    <source>
        <dbReference type="PROSITE" id="PS51198"/>
    </source>
</evidence>
<keyword evidence="9" id="KW-1185">Reference proteome</keyword>
<dbReference type="PANTHER" id="PTHR11070">
    <property type="entry name" value="UVRD / RECB / PCRA DNA HELICASE FAMILY MEMBER"/>
    <property type="match status" value="1"/>
</dbReference>
<dbReference type="InterPro" id="IPR000212">
    <property type="entry name" value="DNA_helicase_UvrD/REP"/>
</dbReference>
<name>A0A0D6ZCW8_9BACI</name>
<protein>
    <recommendedName>
        <fullName evidence="7">UvrD-like helicase ATP-binding domain-containing protein</fullName>
    </recommendedName>
</protein>
<dbReference type="Gene3D" id="3.40.50.300">
    <property type="entry name" value="P-loop containing nucleotide triphosphate hydrolases"/>
    <property type="match status" value="3"/>
</dbReference>
<keyword evidence="1 6" id="KW-0547">Nucleotide-binding</keyword>
<evidence type="ECO:0000313" key="9">
    <source>
        <dbReference type="Proteomes" id="UP000032512"/>
    </source>
</evidence>
<dbReference type="GO" id="GO:0005524">
    <property type="term" value="F:ATP binding"/>
    <property type="evidence" value="ECO:0007669"/>
    <property type="project" value="UniProtKB-UniRule"/>
</dbReference>
<keyword evidence="2 6" id="KW-0378">Hydrolase</keyword>
<dbReference type="Pfam" id="PF00580">
    <property type="entry name" value="UvrD-helicase"/>
    <property type="match status" value="1"/>
</dbReference>
<dbReference type="PATRIC" id="fig|285983.3.peg.1123"/>
<dbReference type="Proteomes" id="UP000032512">
    <property type="component" value="Unassembled WGS sequence"/>
</dbReference>
<dbReference type="GO" id="GO:0003677">
    <property type="term" value="F:DNA binding"/>
    <property type="evidence" value="ECO:0007669"/>
    <property type="project" value="UniProtKB-KW"/>
</dbReference>
<dbReference type="InterPro" id="IPR027417">
    <property type="entry name" value="P-loop_NTPase"/>
</dbReference>
<proteinExistence type="predicted"/>
<reference evidence="8 9" key="1">
    <citation type="submission" date="2015-01" db="EMBL/GenBank/DDBJ databases">
        <title>Draft genome sequences of the supercritical CO2 tolerant bacteria Bacillus subterraneus MITOT1 and Bacillus cereus MIT0214.</title>
        <authorList>
            <person name="Peet K.C."/>
            <person name="Thompson J.R."/>
        </authorList>
    </citation>
    <scope>NUCLEOTIDE SEQUENCE [LARGE SCALE GENOMIC DNA]</scope>
    <source>
        <strain evidence="8 9">MITOT1</strain>
    </source>
</reference>
<dbReference type="GO" id="GO:0016787">
    <property type="term" value="F:hydrolase activity"/>
    <property type="evidence" value="ECO:0007669"/>
    <property type="project" value="UniProtKB-UniRule"/>
</dbReference>
<evidence type="ECO:0000256" key="4">
    <source>
        <dbReference type="ARBA" id="ARBA00022840"/>
    </source>
</evidence>
<evidence type="ECO:0000256" key="2">
    <source>
        <dbReference type="ARBA" id="ARBA00022801"/>
    </source>
</evidence>
<keyword evidence="4 6" id="KW-0067">ATP-binding</keyword>
<dbReference type="PANTHER" id="PTHR11070:SF2">
    <property type="entry name" value="ATP-DEPENDENT DNA HELICASE SRS2"/>
    <property type="match status" value="1"/>
</dbReference>
<dbReference type="InterPro" id="IPR013986">
    <property type="entry name" value="DExx_box_DNA_helicase_dom_sf"/>
</dbReference>
<dbReference type="AlphaFoldDB" id="A0A0D6ZCW8"/>
<dbReference type="RefSeq" id="WP_044390600.1">
    <property type="nucleotide sequence ID" value="NZ_JXIQ01000013.1"/>
</dbReference>
<gene>
    <name evidence="8" type="ORF">UB32_01410</name>
</gene>
<evidence type="ECO:0000313" key="8">
    <source>
        <dbReference type="EMBL" id="KIY23664.1"/>
    </source>
</evidence>
<feature type="binding site" evidence="6">
    <location>
        <begin position="23"/>
        <end position="30"/>
    </location>
    <ligand>
        <name>ATP</name>
        <dbReference type="ChEBI" id="CHEBI:30616"/>
    </ligand>
</feature>
<dbReference type="Gene3D" id="1.10.10.160">
    <property type="match status" value="1"/>
</dbReference>
<evidence type="ECO:0000256" key="5">
    <source>
        <dbReference type="ARBA" id="ARBA00023125"/>
    </source>
</evidence>
<evidence type="ECO:0000256" key="1">
    <source>
        <dbReference type="ARBA" id="ARBA00022741"/>
    </source>
</evidence>
<keyword evidence="5" id="KW-0238">DNA-binding</keyword>
<dbReference type="InterPro" id="IPR014016">
    <property type="entry name" value="UvrD-like_ATP-bd"/>
</dbReference>
<dbReference type="SUPFAM" id="SSF52540">
    <property type="entry name" value="P-loop containing nucleoside triphosphate hydrolases"/>
    <property type="match status" value="1"/>
</dbReference>
<dbReference type="GO" id="GO:0043138">
    <property type="term" value="F:3'-5' DNA helicase activity"/>
    <property type="evidence" value="ECO:0007669"/>
    <property type="project" value="TreeGrafter"/>
</dbReference>
<evidence type="ECO:0000256" key="6">
    <source>
        <dbReference type="PROSITE-ProRule" id="PRU00560"/>
    </source>
</evidence>
<organism evidence="8 9">
    <name type="scientific">Mesobacillus subterraneus</name>
    <dbReference type="NCBI Taxonomy" id="285983"/>
    <lineage>
        <taxon>Bacteria</taxon>
        <taxon>Bacillati</taxon>
        <taxon>Bacillota</taxon>
        <taxon>Bacilli</taxon>
        <taxon>Bacillales</taxon>
        <taxon>Bacillaceae</taxon>
        <taxon>Mesobacillus</taxon>
    </lineage>
</organism>
<feature type="domain" description="UvrD-like helicase ATP-binding" evidence="7">
    <location>
        <begin position="2"/>
        <end position="271"/>
    </location>
</feature>
<sequence>MLDGLNSNQLDAVTTDKNALVIACPGSGKTRVLTRKIAYELERFDSKKKFIVALTYTNRAAEEIQRRLDDLGIPQEQLWAGTIHSFCYQWIIKPYSAYEPALVNGFSIIDDNKKRKILNELKKKHSIPFFSDINTGLDRNANYMNADPYNNAIAKEFHESILENKEIDFDLLLYYSYKMLINNKKIRSHLANIFSHIFVDEFQDTQDLQYAIIGQVLTVAGDKCKLFLVGDPDQAIYGSLGGTPKSLYEIQEEIGNQDIVFKEIPGNYRSTQRIVDFFRNFQSTEVNIEALGQRANEHGYITLDTTTNKDNLYKEFADIITHNIKKGVKPSEICIIAPQWYFLTPLAQKLKSVLPDIPFDAPGVSPLPTNRESFWWKLSRLFLSEITPKTSMSRFRWMSHLINDLNGYTNGSLGNEYIDCRRYLKIINSIKPNESNGILYLEKAFKAFFNKLELDLNDYYVLVEQWDIFFDGIRTRYESTDFIGTPDDIQYFKNIFKPSTGVVINTCYGVKGEEFETVIAFGLLWGYIPHWSSIRNQPNYITESASNKLLYVIGSRAKKNLHLFAEKGRKANSGYAYQTNHQLAQAKFEYDGTYYQEK</sequence>
<comment type="caution">
    <text evidence="8">The sequence shown here is derived from an EMBL/GenBank/DDBJ whole genome shotgun (WGS) entry which is preliminary data.</text>
</comment>
<accession>A0A0D6ZCW8</accession>
<dbReference type="CDD" id="cd17932">
    <property type="entry name" value="DEXQc_UvrD"/>
    <property type="match status" value="1"/>
</dbReference>
<dbReference type="PROSITE" id="PS51198">
    <property type="entry name" value="UVRD_HELICASE_ATP_BIND"/>
    <property type="match status" value="1"/>
</dbReference>